<gene>
    <name evidence="1" type="ORF">MiYa_02254</name>
</gene>
<dbReference type="AlphaFoldDB" id="A0A5A5R7E3"/>
<evidence type="ECO:0008006" key="3">
    <source>
        <dbReference type="Google" id="ProtNLM"/>
    </source>
</evidence>
<protein>
    <recommendedName>
        <fullName evidence="3">DUF29 domain-containing protein</fullName>
    </recommendedName>
</protein>
<evidence type="ECO:0000313" key="2">
    <source>
        <dbReference type="Proteomes" id="UP000323569"/>
    </source>
</evidence>
<organism evidence="1 2">
    <name type="scientific">Microcystis aeruginosa NIES-2519</name>
    <dbReference type="NCBI Taxonomy" id="2303981"/>
    <lineage>
        <taxon>Bacteria</taxon>
        <taxon>Bacillati</taxon>
        <taxon>Cyanobacteriota</taxon>
        <taxon>Cyanophyceae</taxon>
        <taxon>Oscillatoriophycideae</taxon>
        <taxon>Chroococcales</taxon>
        <taxon>Microcystaceae</taxon>
        <taxon>Microcystis</taxon>
    </lineage>
</organism>
<evidence type="ECO:0000313" key="1">
    <source>
        <dbReference type="EMBL" id="GCA70719.1"/>
    </source>
</evidence>
<dbReference type="EMBL" id="BHVO01000034">
    <property type="protein sequence ID" value="GCA70719.1"/>
    <property type="molecule type" value="Genomic_DNA"/>
</dbReference>
<dbReference type="PANTHER" id="PTHR34235">
    <property type="entry name" value="SLR1203 PROTEIN-RELATED"/>
    <property type="match status" value="1"/>
</dbReference>
<dbReference type="RefSeq" id="WP_253852023.1">
    <property type="nucleotide sequence ID" value="NZ_BHVO01000034.1"/>
</dbReference>
<dbReference type="Gene3D" id="1.20.1220.20">
    <property type="entry name" value="Uncharcterised protein PF01724"/>
    <property type="match status" value="1"/>
</dbReference>
<dbReference type="Proteomes" id="UP000323569">
    <property type="component" value="Unassembled WGS sequence"/>
</dbReference>
<sequence>MGYYQLYETDFNLWIEQTVNHLKKGNLQALDLDNLIEEISDIGRNNRREVFSRLKVLLMHLLKWQYQPEKRTNNSINTIDEQREQLELILRDSPSLKPYLADIFAECYQKAVRGTVNETNLPKETFPVDCPFSQEQVLNWDYCPENSFQTMDMAVLGENRPAVKTNFFLAK</sequence>
<proteinExistence type="predicted"/>
<dbReference type="InterPro" id="IPR002636">
    <property type="entry name" value="DUF29"/>
</dbReference>
<accession>A0A5A5R7E3</accession>
<name>A0A5A5R7E3_MICAE</name>
<reference evidence="1 2" key="1">
    <citation type="submission" date="2018-09" db="EMBL/GenBank/DDBJ databases">
        <title>Evolutionary history of phycoerythrin pigmentation in the water bloom-forming cyanobacterium Microcystis aeruginosa.</title>
        <authorList>
            <person name="Tanabe Y."/>
            <person name="Tanabe Y."/>
            <person name="Yamaguchi H."/>
        </authorList>
    </citation>
    <scope>NUCLEOTIDE SEQUENCE [LARGE SCALE GENOMIC DNA]</scope>
    <source>
        <strain evidence="1 2">NIES-2519</strain>
    </source>
</reference>
<dbReference type="Pfam" id="PF01724">
    <property type="entry name" value="DUF29"/>
    <property type="match status" value="1"/>
</dbReference>
<comment type="caution">
    <text evidence="1">The sequence shown here is derived from an EMBL/GenBank/DDBJ whole genome shotgun (WGS) entry which is preliminary data.</text>
</comment>
<dbReference type="PANTHER" id="PTHR34235:SF3">
    <property type="entry name" value="SLR1203 PROTEIN"/>
    <property type="match status" value="1"/>
</dbReference>